<dbReference type="PANTHER" id="PTHR33645">
    <property type="entry name" value="AMINOPEPTIDASE (DUF3754)"/>
    <property type="match status" value="1"/>
</dbReference>
<evidence type="ECO:0000313" key="1">
    <source>
        <dbReference type="EMBL" id="CAD8552114.1"/>
    </source>
</evidence>
<sequence length="136" mass="15010">MIALRSRDWITGLVALFSHSQLQEPTFEELVVVWRPSSPPLAPREKLARTFSSMVGSLNPWQEDEGPPLPPPPPPPLEMRLFRRVPCANFAVVLPQSKVVFSAADAFRLDLISAASLASVLATQVGTSVRLRLRVI</sequence>
<reference evidence="1" key="1">
    <citation type="submission" date="2021-01" db="EMBL/GenBank/DDBJ databases">
        <authorList>
            <person name="Corre E."/>
            <person name="Pelletier E."/>
            <person name="Niang G."/>
            <person name="Scheremetjew M."/>
            <person name="Finn R."/>
            <person name="Kale V."/>
            <person name="Holt S."/>
            <person name="Cochrane G."/>
            <person name="Meng A."/>
            <person name="Brown T."/>
            <person name="Cohen L."/>
        </authorList>
    </citation>
    <scope>NUCLEOTIDE SEQUENCE</scope>
    <source>
        <strain evidence="1">RCC1130</strain>
    </source>
</reference>
<dbReference type="AlphaFoldDB" id="A0A7S0P480"/>
<dbReference type="InterPro" id="IPR022227">
    <property type="entry name" value="DUF3754"/>
</dbReference>
<gene>
    <name evidence="1" type="ORF">CLEP1334_LOCUS27405</name>
</gene>
<dbReference type="EMBL" id="HBER01054896">
    <property type="protein sequence ID" value="CAD8552114.1"/>
    <property type="molecule type" value="Transcribed_RNA"/>
</dbReference>
<dbReference type="Pfam" id="PF12576">
    <property type="entry name" value="DUF3754"/>
    <property type="match status" value="1"/>
</dbReference>
<dbReference type="PANTHER" id="PTHR33645:SF2">
    <property type="entry name" value="FAMILY PROTEIN, PUTATIVE (DUF3754)-RELATED"/>
    <property type="match status" value="1"/>
</dbReference>
<name>A0A7S0P480_9EUKA</name>
<organism evidence="1">
    <name type="scientific">Calcidiscus leptoporus</name>
    <dbReference type="NCBI Taxonomy" id="127549"/>
    <lineage>
        <taxon>Eukaryota</taxon>
        <taxon>Haptista</taxon>
        <taxon>Haptophyta</taxon>
        <taxon>Prymnesiophyceae</taxon>
        <taxon>Coccolithales</taxon>
        <taxon>Calcidiscaceae</taxon>
        <taxon>Calcidiscus</taxon>
    </lineage>
</organism>
<accession>A0A7S0P480</accession>
<proteinExistence type="predicted"/>
<protein>
    <submittedName>
        <fullName evidence="1">Uncharacterized protein</fullName>
    </submittedName>
</protein>